<sequence length="100" mass="11611">MAGYGNHSFVLTRALAVDKSNKADDYSEENPLYIIKGMDKNGNEYEQTVDVSKVNPNNCSYKDILEFRKEENFKHKEQNIELNKKALALRAYNQQILEEH</sequence>
<dbReference type="EMBL" id="JAJEQW010000002">
    <property type="protein sequence ID" value="MCC2241356.1"/>
    <property type="molecule type" value="Genomic_DNA"/>
</dbReference>
<evidence type="ECO:0008006" key="3">
    <source>
        <dbReference type="Google" id="ProtNLM"/>
    </source>
</evidence>
<proteinExistence type="predicted"/>
<dbReference type="Proteomes" id="UP001198893">
    <property type="component" value="Unassembled WGS sequence"/>
</dbReference>
<comment type="caution">
    <text evidence="1">The sequence shown here is derived from an EMBL/GenBank/DDBJ whole genome shotgun (WGS) entry which is preliminary data.</text>
</comment>
<name>A0AAW4W991_9FIRM</name>
<protein>
    <recommendedName>
        <fullName evidence="3">DUF4316 domain-containing protein</fullName>
    </recommendedName>
</protein>
<organism evidence="1 2">
    <name type="scientific">Roseburia amylophila</name>
    <dbReference type="NCBI Taxonomy" id="2981794"/>
    <lineage>
        <taxon>Bacteria</taxon>
        <taxon>Bacillati</taxon>
        <taxon>Bacillota</taxon>
        <taxon>Clostridia</taxon>
        <taxon>Lachnospirales</taxon>
        <taxon>Lachnospiraceae</taxon>
        <taxon>Roseburia</taxon>
    </lineage>
</organism>
<accession>A0AAW4W991</accession>
<dbReference type="AlphaFoldDB" id="A0AAW4W991"/>
<evidence type="ECO:0000313" key="2">
    <source>
        <dbReference type="Proteomes" id="UP001198893"/>
    </source>
</evidence>
<evidence type="ECO:0000313" key="1">
    <source>
        <dbReference type="EMBL" id="MCC2241356.1"/>
    </source>
</evidence>
<gene>
    <name evidence="1" type="ORF">LKD47_03420</name>
</gene>
<reference evidence="1" key="1">
    <citation type="submission" date="2021-10" db="EMBL/GenBank/DDBJ databases">
        <title>Anaerobic single-cell dispensing facilitates the cultivation of human gut bacteria.</title>
        <authorList>
            <person name="Afrizal A."/>
        </authorList>
    </citation>
    <scope>NUCLEOTIDE SEQUENCE</scope>
    <source>
        <strain evidence="1">CLA-AA-H204</strain>
    </source>
</reference>
<dbReference type="RefSeq" id="WP_227709688.1">
    <property type="nucleotide sequence ID" value="NZ_JAJEQW010000002.1"/>
</dbReference>